<evidence type="ECO:0000313" key="1">
    <source>
        <dbReference type="EMBL" id="DAF57506.1"/>
    </source>
</evidence>
<dbReference type="EMBL" id="BK032734">
    <property type="protein sequence ID" value="DAF57506.1"/>
    <property type="molecule type" value="Genomic_DNA"/>
</dbReference>
<protein>
    <submittedName>
        <fullName evidence="1">Uncharacterized protein</fullName>
    </submittedName>
</protein>
<reference evidence="1" key="1">
    <citation type="journal article" date="2021" name="Proc. Natl. Acad. Sci. U.S.A.">
        <title>A Catalog of Tens of Thousands of Viruses from Human Metagenomes Reveals Hidden Associations with Chronic Diseases.</title>
        <authorList>
            <person name="Tisza M.J."/>
            <person name="Buck C.B."/>
        </authorList>
    </citation>
    <scope>NUCLEOTIDE SEQUENCE</scope>
    <source>
        <strain evidence="1">CtqfO1</strain>
    </source>
</reference>
<sequence>MGVPTKLPHIDVVYSGGVRADITLTQDDVDRYLKSCLHDSCEYIRDKARSNHDFTSRTGNLERAIRYMVLPRAREGRIGRVYIDTKLAPHGKWVLEGTGLYGIRHSRIFPRRAKALHWFSKKGVINPWTNRKRFKPPLEPTEWVLRSIRGMRGEDFLGNAYSQSIDKVNDIFEDGVRRLLDGKL</sequence>
<name>A0A8S5T401_9CAUD</name>
<proteinExistence type="predicted"/>
<organism evidence="1">
    <name type="scientific">Myoviridae sp. ctqfO1</name>
    <dbReference type="NCBI Taxonomy" id="2827710"/>
    <lineage>
        <taxon>Viruses</taxon>
        <taxon>Duplodnaviria</taxon>
        <taxon>Heunggongvirae</taxon>
        <taxon>Uroviricota</taxon>
        <taxon>Caudoviricetes</taxon>
    </lineage>
</organism>
<accession>A0A8S5T401</accession>